<keyword evidence="2" id="KW-0732">Signal</keyword>
<evidence type="ECO:0000313" key="4">
    <source>
        <dbReference type="RefSeq" id="XP_052745630.1"/>
    </source>
</evidence>
<gene>
    <name evidence="4" type="primary">LOC112053540</name>
</gene>
<dbReference type="GeneID" id="112053540"/>
<feature type="chain" id="PRO_5045905918" evidence="2">
    <location>
        <begin position="17"/>
        <end position="109"/>
    </location>
</feature>
<feature type="signal peptide" evidence="2">
    <location>
        <begin position="1"/>
        <end position="16"/>
    </location>
</feature>
<accession>A0ABM3M3N4</accession>
<dbReference type="RefSeq" id="XP_052745630.1">
    <property type="nucleotide sequence ID" value="XM_052889670.1"/>
</dbReference>
<sequence>MIKLVLFLSVLSLAQARRWTPVEKRILEDFYGSPSEPEATQGNQGIQGNQGVGKSWESPVITPDNWQTLKHIPQPMRVKPLNVHVGNFCDSENCLTNVMVYGAGALDLR</sequence>
<organism evidence="3 4">
    <name type="scientific">Bicyclus anynana</name>
    <name type="common">Squinting bush brown butterfly</name>
    <dbReference type="NCBI Taxonomy" id="110368"/>
    <lineage>
        <taxon>Eukaryota</taxon>
        <taxon>Metazoa</taxon>
        <taxon>Ecdysozoa</taxon>
        <taxon>Arthropoda</taxon>
        <taxon>Hexapoda</taxon>
        <taxon>Insecta</taxon>
        <taxon>Pterygota</taxon>
        <taxon>Neoptera</taxon>
        <taxon>Endopterygota</taxon>
        <taxon>Lepidoptera</taxon>
        <taxon>Glossata</taxon>
        <taxon>Ditrysia</taxon>
        <taxon>Papilionoidea</taxon>
        <taxon>Nymphalidae</taxon>
        <taxon>Satyrinae</taxon>
        <taxon>Satyrini</taxon>
        <taxon>Mycalesina</taxon>
        <taxon>Bicyclus</taxon>
    </lineage>
</organism>
<evidence type="ECO:0000313" key="3">
    <source>
        <dbReference type="Proteomes" id="UP001652582"/>
    </source>
</evidence>
<feature type="region of interest" description="Disordered" evidence="1">
    <location>
        <begin position="33"/>
        <end position="60"/>
    </location>
</feature>
<evidence type="ECO:0000256" key="2">
    <source>
        <dbReference type="SAM" id="SignalP"/>
    </source>
</evidence>
<proteinExistence type="predicted"/>
<evidence type="ECO:0000256" key="1">
    <source>
        <dbReference type="SAM" id="MobiDB-lite"/>
    </source>
</evidence>
<keyword evidence="3" id="KW-1185">Reference proteome</keyword>
<protein>
    <submittedName>
        <fullName evidence="4">Uncharacterized protein LOC112053540</fullName>
    </submittedName>
</protein>
<dbReference type="Proteomes" id="UP001652582">
    <property type="component" value="Chromosome 26"/>
</dbReference>
<reference evidence="4" key="1">
    <citation type="submission" date="2025-08" db="UniProtKB">
        <authorList>
            <consortium name="RefSeq"/>
        </authorList>
    </citation>
    <scope>IDENTIFICATION</scope>
</reference>
<name>A0ABM3M3N4_BICAN</name>